<comment type="caution">
    <text evidence="2">The sequence shown here is derived from an EMBL/GenBank/DDBJ whole genome shotgun (WGS) entry which is preliminary data.</text>
</comment>
<protein>
    <submittedName>
        <fullName evidence="2">HicB family protein</fullName>
    </submittedName>
</protein>
<evidence type="ECO:0000259" key="1">
    <source>
        <dbReference type="Pfam" id="PF15919"/>
    </source>
</evidence>
<dbReference type="AlphaFoldDB" id="A0A2A2TAL8"/>
<dbReference type="Pfam" id="PF15919">
    <property type="entry name" value="HicB_lk_antitox"/>
    <property type="match status" value="1"/>
</dbReference>
<name>A0A2A2TAL8_9CYAN</name>
<evidence type="ECO:0000313" key="2">
    <source>
        <dbReference type="EMBL" id="PAX48249.1"/>
    </source>
</evidence>
<dbReference type="OrthoDB" id="9807959at2"/>
<reference evidence="2 3" key="1">
    <citation type="submission" date="2017-08" db="EMBL/GenBank/DDBJ databases">
        <title>Draft genome sequence of filamentous cyanobacterium Calothrix elsteri CCALA 953.</title>
        <authorList>
            <person name="Gagunashvili A.N."/>
            <person name="Elster J."/>
            <person name="Andresson O.S."/>
        </authorList>
    </citation>
    <scope>NUCLEOTIDE SEQUENCE [LARGE SCALE GENOMIC DNA]</scope>
    <source>
        <strain evidence="2 3">CCALA 953</strain>
    </source>
</reference>
<keyword evidence="3" id="KW-1185">Reference proteome</keyword>
<dbReference type="EMBL" id="NTFS01000565">
    <property type="protein sequence ID" value="PAX48249.1"/>
    <property type="molecule type" value="Genomic_DNA"/>
</dbReference>
<organism evidence="2 3">
    <name type="scientific">Brunnivagina elsteri CCALA 953</name>
    <dbReference type="NCBI Taxonomy" id="987040"/>
    <lineage>
        <taxon>Bacteria</taxon>
        <taxon>Bacillati</taxon>
        <taxon>Cyanobacteriota</taxon>
        <taxon>Cyanophyceae</taxon>
        <taxon>Nostocales</taxon>
        <taxon>Calotrichaceae</taxon>
        <taxon>Brunnivagina</taxon>
    </lineage>
</organism>
<dbReference type="Proteomes" id="UP000218238">
    <property type="component" value="Unassembled WGS sequence"/>
</dbReference>
<proteinExistence type="predicted"/>
<dbReference type="Gene3D" id="3.30.160.250">
    <property type="match status" value="1"/>
</dbReference>
<accession>A0A2A2TAL8</accession>
<dbReference type="InterPro" id="IPR051404">
    <property type="entry name" value="TA_system_antitoxin"/>
</dbReference>
<dbReference type="PANTHER" id="PTHR34504:SF2">
    <property type="entry name" value="UPF0150 PROTEIN SSL0259"/>
    <property type="match status" value="1"/>
</dbReference>
<dbReference type="PANTHER" id="PTHR34504">
    <property type="entry name" value="ANTITOXIN HICB"/>
    <property type="match status" value="1"/>
</dbReference>
<feature type="domain" description="HicB-like antitoxin of toxin-antitoxin system" evidence="1">
    <location>
        <begin position="11"/>
        <end position="54"/>
    </location>
</feature>
<gene>
    <name evidence="2" type="ORF">CK510_28400</name>
</gene>
<dbReference type="InterPro" id="IPR035069">
    <property type="entry name" value="TTHA1013/TTHA0281-like"/>
</dbReference>
<sequence length="72" mass="8059">MKFQVIFTFDSEYEGYVAEVPALPGCVSQGKTLDEAVENIKDAIKGYLYVQEKHGKPYVPQDSQTFIGEVLV</sequence>
<dbReference type="InterPro" id="IPR031807">
    <property type="entry name" value="HicB-like"/>
</dbReference>
<dbReference type="SUPFAM" id="SSF143100">
    <property type="entry name" value="TTHA1013/TTHA0281-like"/>
    <property type="match status" value="1"/>
</dbReference>
<evidence type="ECO:0000313" key="3">
    <source>
        <dbReference type="Proteomes" id="UP000218238"/>
    </source>
</evidence>